<dbReference type="InterPro" id="IPR000387">
    <property type="entry name" value="Tyr_Pase_dom"/>
</dbReference>
<comment type="similarity">
    <text evidence="1">Belongs to the protein-tyrosine phosphatase family.</text>
</comment>
<evidence type="ECO:0000313" key="4">
    <source>
        <dbReference type="Proteomes" id="UP001499987"/>
    </source>
</evidence>
<evidence type="ECO:0000256" key="1">
    <source>
        <dbReference type="ARBA" id="ARBA00009580"/>
    </source>
</evidence>
<name>A0ABN1TV37_9ACTN</name>
<gene>
    <name evidence="3" type="ORF">GCM10009663_49550</name>
</gene>
<dbReference type="RefSeq" id="WP_344625871.1">
    <property type="nucleotide sequence ID" value="NZ_BAAALD010000053.1"/>
</dbReference>
<organism evidence="3 4">
    <name type="scientific">Kitasatospora arboriphila</name>
    <dbReference type="NCBI Taxonomy" id="258052"/>
    <lineage>
        <taxon>Bacteria</taxon>
        <taxon>Bacillati</taxon>
        <taxon>Actinomycetota</taxon>
        <taxon>Actinomycetes</taxon>
        <taxon>Kitasatosporales</taxon>
        <taxon>Streptomycetaceae</taxon>
        <taxon>Kitasatospora</taxon>
    </lineage>
</organism>
<dbReference type="Proteomes" id="UP001499987">
    <property type="component" value="Unassembled WGS sequence"/>
</dbReference>
<dbReference type="SUPFAM" id="SSF52799">
    <property type="entry name" value="(Phosphotyrosine protein) phosphatases II"/>
    <property type="match status" value="1"/>
</dbReference>
<proteinExistence type="inferred from homology"/>
<protein>
    <recommendedName>
        <fullName evidence="2">Tyrosine specific protein phosphatases domain-containing protein</fullName>
    </recommendedName>
</protein>
<dbReference type="InterPro" id="IPR016130">
    <property type="entry name" value="Tyr_Pase_AS"/>
</dbReference>
<comment type="caution">
    <text evidence="3">The sequence shown here is derived from an EMBL/GenBank/DDBJ whole genome shotgun (WGS) entry which is preliminary data.</text>
</comment>
<evidence type="ECO:0000259" key="2">
    <source>
        <dbReference type="PROSITE" id="PS50056"/>
    </source>
</evidence>
<dbReference type="PANTHER" id="PTHR31126:SF1">
    <property type="entry name" value="TYROSINE SPECIFIC PROTEIN PHOSPHATASES DOMAIN-CONTAINING PROTEIN"/>
    <property type="match status" value="1"/>
</dbReference>
<dbReference type="Pfam" id="PF13350">
    <property type="entry name" value="Y_phosphatase3"/>
    <property type="match status" value="1"/>
</dbReference>
<dbReference type="EMBL" id="BAAALD010000053">
    <property type="protein sequence ID" value="GAA1100968.1"/>
    <property type="molecule type" value="Genomic_DNA"/>
</dbReference>
<dbReference type="Gene3D" id="3.90.190.10">
    <property type="entry name" value="Protein tyrosine phosphatase superfamily"/>
    <property type="match status" value="1"/>
</dbReference>
<dbReference type="InterPro" id="IPR026893">
    <property type="entry name" value="Tyr/Ser_Pase_IphP-type"/>
</dbReference>
<dbReference type="InterPro" id="IPR029021">
    <property type="entry name" value="Prot-tyrosine_phosphatase-like"/>
</dbReference>
<sequence>MEIAEETVLGPAAPAVEVAGVRNVRDAGGVGALRRGVLYRSGALHGLRPEGARRLAELGVRTVVDLRSGPEVAELPDDCRGLTVDHRHLPVFTERRWPAGQAELYPAMAEHAGPAAAALVRRLAEPGALPVLVHCASGKDRTGVVAAVLQTLLGASEAETTADFLLSNAALGLSAATAGPGHNSRPVAAVHLDRAMQWIRGRHGSVADYLLAHGAREADLSAARAALGG</sequence>
<dbReference type="PROSITE" id="PS00383">
    <property type="entry name" value="TYR_PHOSPHATASE_1"/>
    <property type="match status" value="1"/>
</dbReference>
<dbReference type="PANTHER" id="PTHR31126">
    <property type="entry name" value="TYROSINE-PROTEIN PHOSPHATASE"/>
    <property type="match status" value="1"/>
</dbReference>
<reference evidence="3 4" key="1">
    <citation type="journal article" date="2019" name="Int. J. Syst. Evol. Microbiol.">
        <title>The Global Catalogue of Microorganisms (GCM) 10K type strain sequencing project: providing services to taxonomists for standard genome sequencing and annotation.</title>
        <authorList>
            <consortium name="The Broad Institute Genomics Platform"/>
            <consortium name="The Broad Institute Genome Sequencing Center for Infectious Disease"/>
            <person name="Wu L."/>
            <person name="Ma J."/>
        </authorList>
    </citation>
    <scope>NUCLEOTIDE SEQUENCE [LARGE SCALE GENOMIC DNA]</scope>
    <source>
        <strain evidence="3 4">JCM 13002</strain>
    </source>
</reference>
<accession>A0ABN1TV37</accession>
<evidence type="ECO:0000313" key="3">
    <source>
        <dbReference type="EMBL" id="GAA1100968.1"/>
    </source>
</evidence>
<keyword evidence="4" id="KW-1185">Reference proteome</keyword>
<dbReference type="PROSITE" id="PS50056">
    <property type="entry name" value="TYR_PHOSPHATASE_2"/>
    <property type="match status" value="1"/>
</dbReference>
<feature type="domain" description="Tyrosine specific protein phosphatases" evidence="2">
    <location>
        <begin position="114"/>
        <end position="148"/>
    </location>
</feature>